<evidence type="ECO:0000313" key="1">
    <source>
        <dbReference type="EMBL" id="GGC28769.1"/>
    </source>
</evidence>
<dbReference type="EMBL" id="BMCH01000003">
    <property type="protein sequence ID" value="GGC28769.1"/>
    <property type="molecule type" value="Genomic_DNA"/>
</dbReference>
<organism evidence="1 2">
    <name type="scientific">Asaia siamensis</name>
    <dbReference type="NCBI Taxonomy" id="110479"/>
    <lineage>
        <taxon>Bacteria</taxon>
        <taxon>Pseudomonadati</taxon>
        <taxon>Pseudomonadota</taxon>
        <taxon>Alphaproteobacteria</taxon>
        <taxon>Acetobacterales</taxon>
        <taxon>Acetobacteraceae</taxon>
        <taxon>Asaia</taxon>
    </lineage>
</organism>
<comment type="caution">
    <text evidence="1">The sequence shown here is derived from an EMBL/GenBank/DDBJ whole genome shotgun (WGS) entry which is preliminary data.</text>
</comment>
<protein>
    <submittedName>
        <fullName evidence="1">Uncharacterized protein</fullName>
    </submittedName>
</protein>
<dbReference type="Proteomes" id="UP000637769">
    <property type="component" value="Unassembled WGS sequence"/>
</dbReference>
<gene>
    <name evidence="1" type="ORF">GCM10007207_12810</name>
</gene>
<accession>A0ABQ1LS60</accession>
<name>A0ABQ1LS60_9PROT</name>
<keyword evidence="2" id="KW-1185">Reference proteome</keyword>
<proteinExistence type="predicted"/>
<reference evidence="2" key="1">
    <citation type="journal article" date="2019" name="Int. J. Syst. Evol. Microbiol.">
        <title>The Global Catalogue of Microorganisms (GCM) 10K type strain sequencing project: providing services to taxonomists for standard genome sequencing and annotation.</title>
        <authorList>
            <consortium name="The Broad Institute Genomics Platform"/>
            <consortium name="The Broad Institute Genome Sequencing Center for Infectious Disease"/>
            <person name="Wu L."/>
            <person name="Ma J."/>
        </authorList>
    </citation>
    <scope>NUCLEOTIDE SEQUENCE [LARGE SCALE GENOMIC DNA]</scope>
    <source>
        <strain evidence="2">CCM 7132</strain>
    </source>
</reference>
<evidence type="ECO:0000313" key="2">
    <source>
        <dbReference type="Proteomes" id="UP000637769"/>
    </source>
</evidence>
<sequence>MPDTCDRNARRYASQQHFVRGAWFFHRLAVSCRGANDCLSGVEGIAVGGRGGPVGTLTIAPCHGSPADKAHHRG</sequence>